<evidence type="ECO:0000313" key="4">
    <source>
        <dbReference type="Proteomes" id="UP001642409"/>
    </source>
</evidence>
<reference evidence="2" key="1">
    <citation type="submission" date="2023-06" db="EMBL/GenBank/DDBJ databases">
        <authorList>
            <person name="Kurt Z."/>
        </authorList>
    </citation>
    <scope>NUCLEOTIDE SEQUENCE</scope>
</reference>
<dbReference type="Proteomes" id="UP001642409">
    <property type="component" value="Unassembled WGS sequence"/>
</dbReference>
<organism evidence="2">
    <name type="scientific">Hexamita inflata</name>
    <dbReference type="NCBI Taxonomy" id="28002"/>
    <lineage>
        <taxon>Eukaryota</taxon>
        <taxon>Metamonada</taxon>
        <taxon>Diplomonadida</taxon>
        <taxon>Hexamitidae</taxon>
        <taxon>Hexamitinae</taxon>
        <taxon>Hexamita</taxon>
    </lineage>
</organism>
<evidence type="ECO:0000313" key="3">
    <source>
        <dbReference type="EMBL" id="CAL6062813.1"/>
    </source>
</evidence>
<dbReference type="AlphaFoldDB" id="A0AA86US09"/>
<comment type="caution">
    <text evidence="2">The sequence shown here is derived from an EMBL/GenBank/DDBJ whole genome shotgun (WGS) entry which is preliminary data.</text>
</comment>
<evidence type="ECO:0000313" key="2">
    <source>
        <dbReference type="EMBL" id="CAI9969400.1"/>
    </source>
</evidence>
<dbReference type="EMBL" id="CATOUU010001058">
    <property type="protein sequence ID" value="CAI9969400.1"/>
    <property type="molecule type" value="Genomic_DNA"/>
</dbReference>
<feature type="compositionally biased region" description="Basic and acidic residues" evidence="1">
    <location>
        <begin position="56"/>
        <end position="67"/>
    </location>
</feature>
<protein>
    <submittedName>
        <fullName evidence="3">Hypothetical_protein</fullName>
    </submittedName>
</protein>
<keyword evidence="4" id="KW-1185">Reference proteome</keyword>
<accession>A0AA86US09</accession>
<reference evidence="3 4" key="2">
    <citation type="submission" date="2024-07" db="EMBL/GenBank/DDBJ databases">
        <authorList>
            <person name="Akdeniz Z."/>
        </authorList>
    </citation>
    <scope>NUCLEOTIDE SEQUENCE [LARGE SCALE GENOMIC DNA]</scope>
</reference>
<sequence>MSCVRRYHQELHRRSHYYEDRVDEIQLDDIRAFFLQAKSFIQRSLSNFQATNQISDENRRRFQERNQNHPPNRTPSEAKCETLQRRIEYQFVLLRASSRQRGIPLMQSKVLNTRPHQYK</sequence>
<feature type="region of interest" description="Disordered" evidence="1">
    <location>
        <begin position="52"/>
        <end position="77"/>
    </location>
</feature>
<dbReference type="EMBL" id="CAXDID020000241">
    <property type="protein sequence ID" value="CAL6062813.1"/>
    <property type="molecule type" value="Genomic_DNA"/>
</dbReference>
<evidence type="ECO:0000256" key="1">
    <source>
        <dbReference type="SAM" id="MobiDB-lite"/>
    </source>
</evidence>
<proteinExistence type="predicted"/>
<name>A0AA86US09_9EUKA</name>
<gene>
    <name evidence="3" type="ORF">HINF_LOCUS50378</name>
    <name evidence="2" type="ORF">HINF_LOCUS57045</name>
</gene>